<dbReference type="EMBL" id="JAHHHW010000094">
    <property type="protein sequence ID" value="MBW4432857.1"/>
    <property type="molecule type" value="Genomic_DNA"/>
</dbReference>
<name>A0A9E3H8V9_9NOST</name>
<evidence type="ECO:0000313" key="5">
    <source>
        <dbReference type="Proteomes" id="UP000813215"/>
    </source>
</evidence>
<evidence type="ECO:0000256" key="2">
    <source>
        <dbReference type="ARBA" id="ARBA00022840"/>
    </source>
</evidence>
<dbReference type="PANTHER" id="PTHR43119:SF1">
    <property type="entry name" value="ABC TRANSPORTER DOMAIN-CONTAINING PROTEIN"/>
    <property type="match status" value="1"/>
</dbReference>
<accession>A0A9E3H8V9</accession>
<organism evidence="4 5">
    <name type="scientific">Pelatocladus maniniholoensis HA4357-MV3</name>
    <dbReference type="NCBI Taxonomy" id="1117104"/>
    <lineage>
        <taxon>Bacteria</taxon>
        <taxon>Bacillati</taxon>
        <taxon>Cyanobacteriota</taxon>
        <taxon>Cyanophyceae</taxon>
        <taxon>Nostocales</taxon>
        <taxon>Nostocaceae</taxon>
        <taxon>Pelatocladus</taxon>
    </lineage>
</organism>
<dbReference type="Proteomes" id="UP000813215">
    <property type="component" value="Unassembled WGS sequence"/>
</dbReference>
<comment type="caution">
    <text evidence="4">The sequence shown here is derived from an EMBL/GenBank/DDBJ whole genome shotgun (WGS) entry which is preliminary data.</text>
</comment>
<dbReference type="SUPFAM" id="SSF52540">
    <property type="entry name" value="P-loop containing nucleoside triphosphate hydrolases"/>
    <property type="match status" value="1"/>
</dbReference>
<dbReference type="GO" id="GO:0016887">
    <property type="term" value="F:ATP hydrolysis activity"/>
    <property type="evidence" value="ECO:0007669"/>
    <property type="project" value="InterPro"/>
</dbReference>
<protein>
    <submittedName>
        <fullName evidence="4">ATP-binding cassette domain-containing protein</fullName>
    </submittedName>
</protein>
<dbReference type="GO" id="GO:0005524">
    <property type="term" value="F:ATP binding"/>
    <property type="evidence" value="ECO:0007669"/>
    <property type="project" value="UniProtKB-KW"/>
</dbReference>
<dbReference type="SMART" id="SM00382">
    <property type="entry name" value="AAA"/>
    <property type="match status" value="1"/>
</dbReference>
<feature type="domain" description="ABC transporter" evidence="3">
    <location>
        <begin position="22"/>
        <end position="235"/>
    </location>
</feature>
<dbReference type="CDD" id="cd00267">
    <property type="entry name" value="ABC_ATPase"/>
    <property type="match status" value="1"/>
</dbReference>
<evidence type="ECO:0000259" key="3">
    <source>
        <dbReference type="PROSITE" id="PS50893"/>
    </source>
</evidence>
<gene>
    <name evidence="4" type="ORF">KME28_14290</name>
</gene>
<dbReference type="InterPro" id="IPR027417">
    <property type="entry name" value="P-loop_NTPase"/>
</dbReference>
<evidence type="ECO:0000313" key="4">
    <source>
        <dbReference type="EMBL" id="MBW4432857.1"/>
    </source>
</evidence>
<keyword evidence="2 4" id="KW-0067">ATP-binding</keyword>
<dbReference type="InterPro" id="IPR003439">
    <property type="entry name" value="ABC_transporter-like_ATP-bd"/>
</dbReference>
<dbReference type="InterPro" id="IPR003593">
    <property type="entry name" value="AAA+_ATPase"/>
</dbReference>
<dbReference type="Gene3D" id="3.40.50.300">
    <property type="entry name" value="P-loop containing nucleotide triphosphate hydrolases"/>
    <property type="match status" value="1"/>
</dbReference>
<dbReference type="Pfam" id="PF00005">
    <property type="entry name" value="ABC_tran"/>
    <property type="match status" value="1"/>
</dbReference>
<reference evidence="4" key="1">
    <citation type="submission" date="2021-05" db="EMBL/GenBank/DDBJ databases">
        <authorList>
            <person name="Pietrasiak N."/>
            <person name="Ward R."/>
            <person name="Stajich J.E."/>
            <person name="Kurbessoian T."/>
        </authorList>
    </citation>
    <scope>NUCLEOTIDE SEQUENCE</scope>
    <source>
        <strain evidence="4">HA4357-MV3</strain>
    </source>
</reference>
<proteinExistence type="predicted"/>
<reference evidence="4" key="2">
    <citation type="journal article" date="2022" name="Microbiol. Resour. Announc.">
        <title>Metagenome Sequencing to Explore Phylogenomics of Terrestrial Cyanobacteria.</title>
        <authorList>
            <person name="Ward R.D."/>
            <person name="Stajich J.E."/>
            <person name="Johansen J.R."/>
            <person name="Huntemann M."/>
            <person name="Clum A."/>
            <person name="Foster B."/>
            <person name="Foster B."/>
            <person name="Roux S."/>
            <person name="Palaniappan K."/>
            <person name="Varghese N."/>
            <person name="Mukherjee S."/>
            <person name="Reddy T.B.K."/>
            <person name="Daum C."/>
            <person name="Copeland A."/>
            <person name="Chen I.A."/>
            <person name="Ivanova N.N."/>
            <person name="Kyrpides N.C."/>
            <person name="Shapiro N."/>
            <person name="Eloe-Fadrosh E.A."/>
            <person name="Pietrasiak N."/>
        </authorList>
    </citation>
    <scope>NUCLEOTIDE SEQUENCE</scope>
    <source>
        <strain evidence="4">HA4357-MV3</strain>
    </source>
</reference>
<keyword evidence="1" id="KW-0547">Nucleotide-binding</keyword>
<dbReference type="AlphaFoldDB" id="A0A9E3H8V9"/>
<dbReference type="PROSITE" id="PS50893">
    <property type="entry name" value="ABC_TRANSPORTER_2"/>
    <property type="match status" value="1"/>
</dbReference>
<evidence type="ECO:0000256" key="1">
    <source>
        <dbReference type="ARBA" id="ARBA00022741"/>
    </source>
</evidence>
<dbReference type="PANTHER" id="PTHR43119">
    <property type="entry name" value="ABC TRANSPORT PROTEIN ATP-BINDING COMPONENT-RELATED"/>
    <property type="match status" value="1"/>
</dbReference>
<sequence length="235" mass="26674">MKNQLTKNQTTKLELSPNNPILCVQDLSRKVEERWIWSNLNFQVFSGEQIAVVGASGSGKSLLLRTLAGLDPVQAGKIMFQGQDIGSYFMPSYRSQIIYLHQRPALWEGAVEENLQQVYRLAVHRHLVYNRELILNYLDLLHKTPDFLQRPVSALSGGEAQIVAFLRALQLSPSILLLDEPTASLDALTAQSLEALVAAWQNEQPHRAYLWTSHDSTQLQRITNRQITLKEKEKD</sequence>